<dbReference type="InterPro" id="IPR046496">
    <property type="entry name" value="DUF6589"/>
</dbReference>
<proteinExistence type="predicted"/>
<dbReference type="Proteomes" id="UP000298390">
    <property type="component" value="Unassembled WGS sequence"/>
</dbReference>
<evidence type="ECO:0000313" key="3">
    <source>
        <dbReference type="EMBL" id="TFY55117.1"/>
    </source>
</evidence>
<evidence type="ECO:0000313" key="4">
    <source>
        <dbReference type="Proteomes" id="UP000298390"/>
    </source>
</evidence>
<feature type="compositionally biased region" description="Basic and acidic residues" evidence="1">
    <location>
        <begin position="157"/>
        <end position="172"/>
    </location>
</feature>
<protein>
    <recommendedName>
        <fullName evidence="2">DUF6589 domain-containing protein</fullName>
    </recommendedName>
</protein>
<evidence type="ECO:0000259" key="2">
    <source>
        <dbReference type="Pfam" id="PF20231"/>
    </source>
</evidence>
<reference evidence="3 4" key="1">
    <citation type="submission" date="2019-01" db="EMBL/GenBank/DDBJ databases">
        <title>Genome sequencing of the rare red list fungi Fomitopsis rosea.</title>
        <authorList>
            <person name="Buettner E."/>
            <person name="Kellner H."/>
        </authorList>
    </citation>
    <scope>NUCLEOTIDE SEQUENCE [LARGE SCALE GENOMIC DNA]</scope>
    <source>
        <strain evidence="3 4">DSM 105464</strain>
    </source>
</reference>
<feature type="region of interest" description="Disordered" evidence="1">
    <location>
        <begin position="156"/>
        <end position="191"/>
    </location>
</feature>
<dbReference type="Pfam" id="PF20231">
    <property type="entry name" value="DUF6589"/>
    <property type="match status" value="1"/>
</dbReference>
<evidence type="ECO:0000256" key="1">
    <source>
        <dbReference type="SAM" id="MobiDB-lite"/>
    </source>
</evidence>
<sequence length="191" mass="21898">MHEVLGLMHSMYHEWTPELRPSVRRFVMQHCWLANTTGHPNAFLPYDQLREHNIRDLKYTFELLGPHASWELLGRTSAAIPTLRKIKDHVELQFNHYCRGKSHTSPDAEEDISKLVQAFHDSKVHKYTAGRKAKNKCVDVMVKGSESARITKSMDSYYEKRKREQSTDERYLESGGTGSTSSITGTATTTT</sequence>
<gene>
    <name evidence="3" type="ORF">EVJ58_g8452</name>
</gene>
<accession>A0A4Y9Y0K9</accession>
<dbReference type="STRING" id="34475.A0A4Y9Y0K9"/>
<dbReference type="AlphaFoldDB" id="A0A4Y9Y0K9"/>
<feature type="compositionally biased region" description="Low complexity" evidence="1">
    <location>
        <begin position="179"/>
        <end position="191"/>
    </location>
</feature>
<organism evidence="3 4">
    <name type="scientific">Rhodofomes roseus</name>
    <dbReference type="NCBI Taxonomy" id="34475"/>
    <lineage>
        <taxon>Eukaryota</taxon>
        <taxon>Fungi</taxon>
        <taxon>Dikarya</taxon>
        <taxon>Basidiomycota</taxon>
        <taxon>Agaricomycotina</taxon>
        <taxon>Agaricomycetes</taxon>
        <taxon>Polyporales</taxon>
        <taxon>Rhodofomes</taxon>
    </lineage>
</organism>
<dbReference type="EMBL" id="SEKV01000624">
    <property type="protein sequence ID" value="TFY55117.1"/>
    <property type="molecule type" value="Genomic_DNA"/>
</dbReference>
<comment type="caution">
    <text evidence="3">The sequence shown here is derived from an EMBL/GenBank/DDBJ whole genome shotgun (WGS) entry which is preliminary data.</text>
</comment>
<feature type="domain" description="DUF6589" evidence="2">
    <location>
        <begin position="2"/>
        <end position="103"/>
    </location>
</feature>
<name>A0A4Y9Y0K9_9APHY</name>